<organism evidence="2 3">
    <name type="scientific">Piliocolobus tephrosceles</name>
    <name type="common">Ugandan red Colobus</name>
    <dbReference type="NCBI Taxonomy" id="591936"/>
    <lineage>
        <taxon>Eukaryota</taxon>
        <taxon>Metazoa</taxon>
        <taxon>Chordata</taxon>
        <taxon>Craniata</taxon>
        <taxon>Vertebrata</taxon>
        <taxon>Euteleostomi</taxon>
        <taxon>Mammalia</taxon>
        <taxon>Eutheria</taxon>
        <taxon>Euarchontoglires</taxon>
        <taxon>Primates</taxon>
        <taxon>Haplorrhini</taxon>
        <taxon>Catarrhini</taxon>
        <taxon>Cercopithecidae</taxon>
        <taxon>Colobinae</taxon>
        <taxon>Piliocolobus</taxon>
    </lineage>
</organism>
<proteinExistence type="predicted"/>
<reference evidence="2" key="1">
    <citation type="submission" date="2025-08" db="UniProtKB">
        <authorList>
            <consortium name="Ensembl"/>
        </authorList>
    </citation>
    <scope>IDENTIFICATION</scope>
</reference>
<name>A0A8C9IPU7_9PRIM</name>
<dbReference type="Proteomes" id="UP000694416">
    <property type="component" value="Unplaced"/>
</dbReference>
<reference evidence="2" key="2">
    <citation type="submission" date="2025-09" db="UniProtKB">
        <authorList>
            <consortium name="Ensembl"/>
        </authorList>
    </citation>
    <scope>IDENTIFICATION</scope>
</reference>
<dbReference type="AlphaFoldDB" id="A0A8C9IPU7"/>
<keyword evidence="1" id="KW-0732">Signal</keyword>
<evidence type="ECO:0000256" key="1">
    <source>
        <dbReference type="SAM" id="SignalP"/>
    </source>
</evidence>
<dbReference type="Ensembl" id="ENSPTET00000053397.1">
    <property type="protein sequence ID" value="ENSPTEP00000039764.1"/>
    <property type="gene ID" value="ENSPTEG00000036745.1"/>
</dbReference>
<feature type="chain" id="PRO_5034978390" evidence="1">
    <location>
        <begin position="19"/>
        <end position="77"/>
    </location>
</feature>
<accession>A0A8C9IPU7</accession>
<keyword evidence="3" id="KW-1185">Reference proteome</keyword>
<evidence type="ECO:0000313" key="2">
    <source>
        <dbReference type="Ensembl" id="ENSPTEP00000039764.1"/>
    </source>
</evidence>
<sequence>MAFFPDFLIDFLFALSGASFLHFVPRKQKITFIGLFFKVGITTPPGISYCGFCLKLAHVSVEENGYIIQLKLLVIRC</sequence>
<evidence type="ECO:0000313" key="3">
    <source>
        <dbReference type="Proteomes" id="UP000694416"/>
    </source>
</evidence>
<protein>
    <submittedName>
        <fullName evidence="2">Uncharacterized protein</fullName>
    </submittedName>
</protein>
<feature type="signal peptide" evidence="1">
    <location>
        <begin position="1"/>
        <end position="18"/>
    </location>
</feature>